<comment type="caution">
    <text evidence="2">The sequence shown here is derived from an EMBL/GenBank/DDBJ whole genome shotgun (WGS) entry which is preliminary data.</text>
</comment>
<dbReference type="InterPro" id="IPR009875">
    <property type="entry name" value="PilZ_domain"/>
</dbReference>
<organism evidence="2 3">
    <name type="scientific">Geomesophilobacter sediminis</name>
    <dbReference type="NCBI Taxonomy" id="2798584"/>
    <lineage>
        <taxon>Bacteria</taxon>
        <taxon>Pseudomonadati</taxon>
        <taxon>Thermodesulfobacteriota</taxon>
        <taxon>Desulfuromonadia</taxon>
        <taxon>Geobacterales</taxon>
        <taxon>Geobacteraceae</taxon>
        <taxon>Geomesophilobacter</taxon>
    </lineage>
</organism>
<sequence length="127" mass="14044">MQDKRDFSRVSFKVSALLQADGVTLKGEVKDISMHGIFVQTEEKLPVGTPVEITIYLSAADPIVINVSGSVARCEETGLGCIFEKMDIDSFAHLRSVISYQMGDVTQVLTEFADYVRKKIETPQKGE</sequence>
<dbReference type="GO" id="GO:0035438">
    <property type="term" value="F:cyclic-di-GMP binding"/>
    <property type="evidence" value="ECO:0007669"/>
    <property type="project" value="InterPro"/>
</dbReference>
<evidence type="ECO:0000259" key="1">
    <source>
        <dbReference type="Pfam" id="PF07238"/>
    </source>
</evidence>
<evidence type="ECO:0000313" key="3">
    <source>
        <dbReference type="Proteomes" id="UP000636888"/>
    </source>
</evidence>
<dbReference type="Proteomes" id="UP000636888">
    <property type="component" value="Unassembled WGS sequence"/>
</dbReference>
<dbReference type="AlphaFoldDB" id="A0A8J7S9I4"/>
<feature type="domain" description="PilZ" evidence="1">
    <location>
        <begin position="3"/>
        <end position="97"/>
    </location>
</feature>
<keyword evidence="3" id="KW-1185">Reference proteome</keyword>
<dbReference type="EMBL" id="JAEMHM010000018">
    <property type="protein sequence ID" value="MBJ6726936.1"/>
    <property type="molecule type" value="Genomic_DNA"/>
</dbReference>
<protein>
    <submittedName>
        <fullName evidence="2">PilZ domain-containing protein</fullName>
    </submittedName>
</protein>
<accession>A0A8J7S9I4</accession>
<reference evidence="2" key="1">
    <citation type="submission" date="2020-12" db="EMBL/GenBank/DDBJ databases">
        <title>Geomonas sp. Red875, isolated from river sediment.</title>
        <authorList>
            <person name="Xu Z."/>
            <person name="Zhang Z."/>
            <person name="Masuda Y."/>
            <person name="Itoh H."/>
            <person name="Senoo K."/>
        </authorList>
    </citation>
    <scope>NUCLEOTIDE SEQUENCE</scope>
    <source>
        <strain evidence="2">Red875</strain>
    </source>
</reference>
<dbReference type="Pfam" id="PF07238">
    <property type="entry name" value="PilZ"/>
    <property type="match status" value="1"/>
</dbReference>
<dbReference type="Gene3D" id="2.40.10.220">
    <property type="entry name" value="predicted glycosyltransferase like domains"/>
    <property type="match status" value="1"/>
</dbReference>
<name>A0A8J7S9I4_9BACT</name>
<gene>
    <name evidence="2" type="ORF">JFN93_19675</name>
</gene>
<proteinExistence type="predicted"/>
<dbReference type="SUPFAM" id="SSF141371">
    <property type="entry name" value="PilZ domain-like"/>
    <property type="match status" value="1"/>
</dbReference>
<dbReference type="RefSeq" id="WP_199385850.1">
    <property type="nucleotide sequence ID" value="NZ_JAEMHM010000018.1"/>
</dbReference>
<evidence type="ECO:0000313" key="2">
    <source>
        <dbReference type="EMBL" id="MBJ6726936.1"/>
    </source>
</evidence>